<protein>
    <submittedName>
        <fullName evidence="14">Phosphatidate cytidylyltransferase</fullName>
        <ecNumber evidence="14">2.7.7.41</ecNumber>
    </submittedName>
</protein>
<keyword evidence="4" id="KW-0444">Lipid biosynthesis</keyword>
<keyword evidence="6 13" id="KW-0812">Transmembrane</keyword>
<evidence type="ECO:0000256" key="11">
    <source>
        <dbReference type="ARBA" id="ARBA00023209"/>
    </source>
</evidence>
<keyword evidence="9" id="KW-0443">Lipid metabolism</keyword>
<evidence type="ECO:0000256" key="2">
    <source>
        <dbReference type="ARBA" id="ARBA00010185"/>
    </source>
</evidence>
<accession>A0A1W1CEH9</accession>
<keyword evidence="3" id="KW-1003">Cell membrane</keyword>
<evidence type="ECO:0000256" key="1">
    <source>
        <dbReference type="ARBA" id="ARBA00004651"/>
    </source>
</evidence>
<evidence type="ECO:0000256" key="7">
    <source>
        <dbReference type="ARBA" id="ARBA00022695"/>
    </source>
</evidence>
<keyword evidence="11" id="KW-0594">Phospholipid biosynthesis</keyword>
<reference evidence="14" key="1">
    <citation type="submission" date="2016-10" db="EMBL/GenBank/DDBJ databases">
        <authorList>
            <person name="de Groot N.N."/>
        </authorList>
    </citation>
    <scope>NUCLEOTIDE SEQUENCE</scope>
</reference>
<keyword evidence="10 13" id="KW-0472">Membrane</keyword>
<dbReference type="PANTHER" id="PTHR46382">
    <property type="entry name" value="PHOSPHATIDATE CYTIDYLYLTRANSFERASE"/>
    <property type="match status" value="1"/>
</dbReference>
<feature type="transmembrane region" description="Helical" evidence="13">
    <location>
        <begin position="33"/>
        <end position="52"/>
    </location>
</feature>
<evidence type="ECO:0000256" key="10">
    <source>
        <dbReference type="ARBA" id="ARBA00023136"/>
    </source>
</evidence>
<organism evidence="14">
    <name type="scientific">hydrothermal vent metagenome</name>
    <dbReference type="NCBI Taxonomy" id="652676"/>
    <lineage>
        <taxon>unclassified sequences</taxon>
        <taxon>metagenomes</taxon>
        <taxon>ecological metagenomes</taxon>
    </lineage>
</organism>
<keyword evidence="5 14" id="KW-0808">Transferase</keyword>
<dbReference type="AlphaFoldDB" id="A0A1W1CEH9"/>
<keyword evidence="12" id="KW-1208">Phospholipid metabolism</keyword>
<gene>
    <name evidence="14" type="ORF">MNB_SV-14-321</name>
</gene>
<feature type="transmembrane region" description="Helical" evidence="13">
    <location>
        <begin position="236"/>
        <end position="253"/>
    </location>
</feature>
<keyword evidence="7 14" id="KW-0548">Nucleotidyltransferase</keyword>
<evidence type="ECO:0000256" key="6">
    <source>
        <dbReference type="ARBA" id="ARBA00022692"/>
    </source>
</evidence>
<feature type="transmembrane region" description="Helical" evidence="13">
    <location>
        <begin position="127"/>
        <end position="145"/>
    </location>
</feature>
<comment type="similarity">
    <text evidence="2">Belongs to the CDS family.</text>
</comment>
<dbReference type="PROSITE" id="PS01315">
    <property type="entry name" value="CDS"/>
    <property type="match status" value="1"/>
</dbReference>
<proteinExistence type="inferred from homology"/>
<evidence type="ECO:0000256" key="12">
    <source>
        <dbReference type="ARBA" id="ARBA00023264"/>
    </source>
</evidence>
<dbReference type="GO" id="GO:0016024">
    <property type="term" value="P:CDP-diacylglycerol biosynthetic process"/>
    <property type="evidence" value="ECO:0007669"/>
    <property type="project" value="TreeGrafter"/>
</dbReference>
<keyword evidence="8 13" id="KW-1133">Transmembrane helix</keyword>
<dbReference type="InterPro" id="IPR000374">
    <property type="entry name" value="PC_trans"/>
</dbReference>
<dbReference type="GO" id="GO:0005886">
    <property type="term" value="C:plasma membrane"/>
    <property type="evidence" value="ECO:0007669"/>
    <property type="project" value="UniProtKB-SubCell"/>
</dbReference>
<dbReference type="GO" id="GO:0004605">
    <property type="term" value="F:phosphatidate cytidylyltransferase activity"/>
    <property type="evidence" value="ECO:0007669"/>
    <property type="project" value="UniProtKB-EC"/>
</dbReference>
<dbReference type="Pfam" id="PF01148">
    <property type="entry name" value="CTP_transf_1"/>
    <property type="match status" value="1"/>
</dbReference>
<comment type="subcellular location">
    <subcellularLocation>
        <location evidence="1">Cell membrane</location>
        <topology evidence="1">Multi-pass membrane protein</topology>
    </subcellularLocation>
</comment>
<dbReference type="EC" id="2.7.7.41" evidence="14"/>
<sequence length="254" mass="28369">MKFITDNAERWMTAIALLAVTIIVGLIDNDLLMWVYLGAFYFVGFYEAIQLFGIQRKSPYLYATVIWLTAYFYPNPDDLFFIMAIFFGGKLAYTQEHIKKKLLIPFLYPVSGFLFMFMLYRDFGINWMLWLLVIVAVTDTGAFFVGKSIGKTQFSPTSPNKTLEGVIGGVLFATVAGTVMGYFMGLVPFIVAIAVSVLTSIASVFGDLFESYIKREAGVKDSGDIFPGHGGVLDRLDGYLFGVIIMLIALRAFL</sequence>
<evidence type="ECO:0000256" key="3">
    <source>
        <dbReference type="ARBA" id="ARBA00022475"/>
    </source>
</evidence>
<evidence type="ECO:0000256" key="5">
    <source>
        <dbReference type="ARBA" id="ARBA00022679"/>
    </source>
</evidence>
<evidence type="ECO:0000313" key="14">
    <source>
        <dbReference type="EMBL" id="SFV64103.1"/>
    </source>
</evidence>
<name>A0A1W1CEH9_9ZZZZ</name>
<feature type="transmembrane region" description="Helical" evidence="13">
    <location>
        <begin position="12"/>
        <end position="27"/>
    </location>
</feature>
<dbReference type="EMBL" id="FPHN01000162">
    <property type="protein sequence ID" value="SFV64103.1"/>
    <property type="molecule type" value="Genomic_DNA"/>
</dbReference>
<evidence type="ECO:0000256" key="8">
    <source>
        <dbReference type="ARBA" id="ARBA00022989"/>
    </source>
</evidence>
<evidence type="ECO:0000256" key="4">
    <source>
        <dbReference type="ARBA" id="ARBA00022516"/>
    </source>
</evidence>
<feature type="transmembrane region" description="Helical" evidence="13">
    <location>
        <begin position="189"/>
        <end position="209"/>
    </location>
</feature>
<evidence type="ECO:0000256" key="13">
    <source>
        <dbReference type="SAM" id="Phobius"/>
    </source>
</evidence>
<evidence type="ECO:0000256" key="9">
    <source>
        <dbReference type="ARBA" id="ARBA00023098"/>
    </source>
</evidence>
<dbReference type="PANTHER" id="PTHR46382:SF1">
    <property type="entry name" value="PHOSPHATIDATE CYTIDYLYLTRANSFERASE"/>
    <property type="match status" value="1"/>
</dbReference>
<feature type="transmembrane region" description="Helical" evidence="13">
    <location>
        <begin position="102"/>
        <end position="121"/>
    </location>
</feature>